<gene>
    <name evidence="2" type="ORF">MICPUCDRAFT_7660</name>
</gene>
<dbReference type="Pfam" id="PF14108">
    <property type="entry name" value="ABA4-like"/>
    <property type="match status" value="1"/>
</dbReference>
<keyword evidence="1" id="KW-0472">Membrane</keyword>
<dbReference type="Proteomes" id="UP000001876">
    <property type="component" value="Unassembled WGS sequence"/>
</dbReference>
<dbReference type="OMA" id="DIVRMFA"/>
<protein>
    <submittedName>
        <fullName evidence="2">Predicted protein</fullName>
    </submittedName>
</protein>
<feature type="non-terminal residue" evidence="2">
    <location>
        <position position="1"/>
    </location>
</feature>
<dbReference type="OrthoDB" id="498587at2759"/>
<dbReference type="PANTHER" id="PTHR34543">
    <property type="entry name" value="PROTEIN ABA DEFICIENT 4, CHLOROPLASTIC"/>
    <property type="match status" value="1"/>
</dbReference>
<accession>C1MXK6</accession>
<feature type="non-terminal residue" evidence="2">
    <location>
        <position position="125"/>
    </location>
</feature>
<dbReference type="RefSeq" id="XP_003060413.1">
    <property type="nucleotide sequence ID" value="XM_003060367.1"/>
</dbReference>
<evidence type="ECO:0000256" key="1">
    <source>
        <dbReference type="SAM" id="Phobius"/>
    </source>
</evidence>
<keyword evidence="1" id="KW-1133">Transmembrane helix</keyword>
<feature type="transmembrane region" description="Helical" evidence="1">
    <location>
        <begin position="12"/>
        <end position="30"/>
    </location>
</feature>
<feature type="transmembrane region" description="Helical" evidence="1">
    <location>
        <begin position="98"/>
        <end position="120"/>
    </location>
</feature>
<name>C1MXK6_MICPC</name>
<dbReference type="AlphaFoldDB" id="C1MXK6"/>
<feature type="transmembrane region" description="Helical" evidence="1">
    <location>
        <begin position="69"/>
        <end position="86"/>
    </location>
</feature>
<keyword evidence="3" id="KW-1185">Reference proteome</keyword>
<sequence>ARWTVRFLRSNVPIVPLCVAYVVMLVASWSPDTLSLMMPGSLEAGISDGFNPQYFPKLDGIMTLLSRRVTAASAWLHLMCINFFVGKHATIRALREGIPVWHTLALTLLTGPLGLCSHWVTRAVL</sequence>
<dbReference type="EMBL" id="GG663742">
    <property type="protein sequence ID" value="EEH55182.1"/>
    <property type="molecule type" value="Genomic_DNA"/>
</dbReference>
<reference evidence="2 3" key="1">
    <citation type="journal article" date="2009" name="Science">
        <title>Green evolution and dynamic adaptations revealed by genomes of the marine picoeukaryotes Micromonas.</title>
        <authorList>
            <person name="Worden A.Z."/>
            <person name="Lee J.H."/>
            <person name="Mock T."/>
            <person name="Rouze P."/>
            <person name="Simmons M.P."/>
            <person name="Aerts A.L."/>
            <person name="Allen A.E."/>
            <person name="Cuvelier M.L."/>
            <person name="Derelle E."/>
            <person name="Everett M.V."/>
            <person name="Foulon E."/>
            <person name="Grimwood J."/>
            <person name="Gundlach H."/>
            <person name="Henrissat B."/>
            <person name="Napoli C."/>
            <person name="McDonald S.M."/>
            <person name="Parker M.S."/>
            <person name="Rombauts S."/>
            <person name="Salamov A."/>
            <person name="Von Dassow P."/>
            <person name="Badger J.H."/>
            <person name="Coutinho P.M."/>
            <person name="Demir E."/>
            <person name="Dubchak I."/>
            <person name="Gentemann C."/>
            <person name="Eikrem W."/>
            <person name="Gready J.E."/>
            <person name="John U."/>
            <person name="Lanier W."/>
            <person name="Lindquist E.A."/>
            <person name="Lucas S."/>
            <person name="Mayer K.F."/>
            <person name="Moreau H."/>
            <person name="Not F."/>
            <person name="Otillar R."/>
            <person name="Panaud O."/>
            <person name="Pangilinan J."/>
            <person name="Paulsen I."/>
            <person name="Piegu B."/>
            <person name="Poliakov A."/>
            <person name="Robbens S."/>
            <person name="Schmutz J."/>
            <person name="Toulza E."/>
            <person name="Wyss T."/>
            <person name="Zelensky A."/>
            <person name="Zhou K."/>
            <person name="Armbrust E.V."/>
            <person name="Bhattacharya D."/>
            <person name="Goodenough U.W."/>
            <person name="Van de Peer Y."/>
            <person name="Grigoriev I.V."/>
        </authorList>
    </citation>
    <scope>NUCLEOTIDE SEQUENCE [LARGE SCALE GENOMIC DNA]</scope>
    <source>
        <strain evidence="2 3">CCMP1545</strain>
    </source>
</reference>
<dbReference type="PANTHER" id="PTHR34543:SF1">
    <property type="entry name" value="PROTEIN ABA DEFICIENT 4, CHLOROPLASTIC"/>
    <property type="match status" value="1"/>
</dbReference>
<dbReference type="GeneID" id="9686146"/>
<organism evidence="3">
    <name type="scientific">Micromonas pusilla (strain CCMP1545)</name>
    <name type="common">Picoplanktonic green alga</name>
    <dbReference type="NCBI Taxonomy" id="564608"/>
    <lineage>
        <taxon>Eukaryota</taxon>
        <taxon>Viridiplantae</taxon>
        <taxon>Chlorophyta</taxon>
        <taxon>Mamiellophyceae</taxon>
        <taxon>Mamiellales</taxon>
        <taxon>Mamiellaceae</taxon>
        <taxon>Micromonas</taxon>
    </lineage>
</organism>
<proteinExistence type="predicted"/>
<keyword evidence="1" id="KW-0812">Transmembrane</keyword>
<dbReference type="InterPro" id="IPR025461">
    <property type="entry name" value="ABA4-like"/>
</dbReference>
<evidence type="ECO:0000313" key="2">
    <source>
        <dbReference type="EMBL" id="EEH55182.1"/>
    </source>
</evidence>
<dbReference type="KEGG" id="mpp:MICPUCDRAFT_7660"/>
<evidence type="ECO:0000313" key="3">
    <source>
        <dbReference type="Proteomes" id="UP000001876"/>
    </source>
</evidence>
<dbReference type="eggNOG" id="ENOG502S5UD">
    <property type="taxonomic scope" value="Eukaryota"/>
</dbReference>